<evidence type="ECO:0000313" key="15">
    <source>
        <dbReference type="Proteomes" id="UP000796880"/>
    </source>
</evidence>
<dbReference type="InterPro" id="IPR000719">
    <property type="entry name" value="Prot_kinase_dom"/>
</dbReference>
<sequence>MALKQFLLLGRVLAALVLVLVTKEATSEIIKKPELAAETNVAPLAFPILLVPAMEMDVILMIPFSSSATTLLHYYFLQKLVVMLPSSTSHCLMVSCKSQAPYPLSIHEGVVDYLTLSSSYDNHTKVHNFNPCGYTFVADDTFNFSSNLANFQSRVTVPVVLDWSVGNETCETAKENVSAYACRAAHSTCVSSTNGGYRCICLEGFGGNPNLFDGCQDVNECESSNPCTDIARCHNFDGSFKCICPKGYDGDGKRDTNGTIGCISKYRSDQTALRLHILLGICIGLLLLSVATSNYDENMILGQGGYGTVYKGVLADNKLVTIKMSKIGDQSQIEQFINEIIMLSQINHRNVVKLIGCCSETELPLLVYDFKTANILLDDNYNAKVADFGASRLVPNDQTQLTTLVQGTMGYLDPEYFHTSQLTEKSDVYNFGVVLAELLSGEKALCPFRRECDKNLATYFVSSMKEDRLLQILDHHINDVVADGHHERSNGSIIQQVKVVANLVKRCVSVRGEDRPTTKEVETELEGLIKDMHPWAQDENDILRRED</sequence>
<dbReference type="AlphaFoldDB" id="A0A8K0MMM3"/>
<dbReference type="Proteomes" id="UP000796880">
    <property type="component" value="Unassembled WGS sequence"/>
</dbReference>
<dbReference type="PROSITE" id="PS01187">
    <property type="entry name" value="EGF_CA"/>
    <property type="match status" value="1"/>
</dbReference>
<dbReference type="InterPro" id="IPR000152">
    <property type="entry name" value="EGF-type_Asp/Asn_hydroxyl_site"/>
</dbReference>
<dbReference type="PROSITE" id="PS50011">
    <property type="entry name" value="PROTEIN_KINASE_DOM"/>
    <property type="match status" value="1"/>
</dbReference>
<dbReference type="InterPro" id="IPR011009">
    <property type="entry name" value="Kinase-like_dom_sf"/>
</dbReference>
<evidence type="ECO:0000259" key="13">
    <source>
        <dbReference type="PROSITE" id="PS50026"/>
    </source>
</evidence>
<feature type="domain" description="EGF-like" evidence="13">
    <location>
        <begin position="217"/>
        <end position="251"/>
    </location>
</feature>
<dbReference type="GO" id="GO:0005524">
    <property type="term" value="F:ATP binding"/>
    <property type="evidence" value="ECO:0007669"/>
    <property type="project" value="UniProtKB-KW"/>
</dbReference>
<evidence type="ECO:0000256" key="11">
    <source>
        <dbReference type="SAM" id="SignalP"/>
    </source>
</evidence>
<feature type="signal peptide" evidence="11">
    <location>
        <begin position="1"/>
        <end position="27"/>
    </location>
</feature>
<dbReference type="SMART" id="SM00179">
    <property type="entry name" value="EGF_CA"/>
    <property type="match status" value="2"/>
</dbReference>
<evidence type="ECO:0000256" key="7">
    <source>
        <dbReference type="ARBA" id="ARBA00022840"/>
    </source>
</evidence>
<evidence type="ECO:0000256" key="9">
    <source>
        <dbReference type="ARBA" id="ARBA00023180"/>
    </source>
</evidence>
<dbReference type="InterPro" id="IPR001881">
    <property type="entry name" value="EGF-like_Ca-bd_dom"/>
</dbReference>
<evidence type="ECO:0000259" key="12">
    <source>
        <dbReference type="PROSITE" id="PS50011"/>
    </source>
</evidence>
<evidence type="ECO:0000256" key="2">
    <source>
        <dbReference type="ARBA" id="ARBA00022536"/>
    </source>
</evidence>
<dbReference type="OrthoDB" id="4062651at2759"/>
<dbReference type="Gene3D" id="1.10.510.10">
    <property type="entry name" value="Transferase(Phosphotransferase) domain 1"/>
    <property type="match status" value="1"/>
</dbReference>
<dbReference type="PROSITE" id="PS00010">
    <property type="entry name" value="ASX_HYDROXYL"/>
    <property type="match status" value="1"/>
</dbReference>
<dbReference type="FunFam" id="2.10.25.10:FF:000038">
    <property type="entry name" value="Fibrillin 2"/>
    <property type="match status" value="1"/>
</dbReference>
<dbReference type="InterPro" id="IPR009030">
    <property type="entry name" value="Growth_fac_rcpt_cys_sf"/>
</dbReference>
<dbReference type="InterPro" id="IPR018097">
    <property type="entry name" value="EGF_Ca-bd_CS"/>
</dbReference>
<comment type="caution">
    <text evidence="10">Lacks conserved residue(s) required for the propagation of feature annotation.</text>
</comment>
<dbReference type="Gene3D" id="2.10.25.10">
    <property type="entry name" value="Laminin"/>
    <property type="match status" value="2"/>
</dbReference>
<evidence type="ECO:0000256" key="5">
    <source>
        <dbReference type="ARBA" id="ARBA00022737"/>
    </source>
</evidence>
<feature type="chain" id="PRO_5035477297" evidence="11">
    <location>
        <begin position="28"/>
        <end position="547"/>
    </location>
</feature>
<dbReference type="PANTHER" id="PTHR27005:SF283">
    <property type="entry name" value="OS02G0633066 PROTEIN"/>
    <property type="match status" value="1"/>
</dbReference>
<evidence type="ECO:0000256" key="10">
    <source>
        <dbReference type="PROSITE-ProRule" id="PRU00076"/>
    </source>
</evidence>
<dbReference type="InterPro" id="IPR049883">
    <property type="entry name" value="NOTCH1_EGF-like"/>
</dbReference>
<keyword evidence="4 11" id="KW-0732">Signal</keyword>
<keyword evidence="1" id="KW-0418">Kinase</keyword>
<keyword evidence="15" id="KW-1185">Reference proteome</keyword>
<keyword evidence="9" id="KW-0325">Glycoprotein</keyword>
<keyword evidence="6" id="KW-0547">Nucleotide-binding</keyword>
<dbReference type="GO" id="GO:0005509">
    <property type="term" value="F:calcium ion binding"/>
    <property type="evidence" value="ECO:0007669"/>
    <property type="project" value="InterPro"/>
</dbReference>
<dbReference type="SMART" id="SM00181">
    <property type="entry name" value="EGF"/>
    <property type="match status" value="2"/>
</dbReference>
<dbReference type="GO" id="GO:0005886">
    <property type="term" value="C:plasma membrane"/>
    <property type="evidence" value="ECO:0007669"/>
    <property type="project" value="TreeGrafter"/>
</dbReference>
<reference evidence="14" key="1">
    <citation type="submission" date="2020-03" db="EMBL/GenBank/DDBJ databases">
        <title>A high-quality chromosome-level genome assembly of a woody plant with both climbing and erect habits, Rhamnella rubrinervis.</title>
        <authorList>
            <person name="Lu Z."/>
            <person name="Yang Y."/>
            <person name="Zhu X."/>
            <person name="Sun Y."/>
        </authorList>
    </citation>
    <scope>NUCLEOTIDE SEQUENCE</scope>
    <source>
        <strain evidence="14">BYM</strain>
        <tissue evidence="14">Leaf</tissue>
    </source>
</reference>
<dbReference type="GO" id="GO:0004674">
    <property type="term" value="F:protein serine/threonine kinase activity"/>
    <property type="evidence" value="ECO:0007669"/>
    <property type="project" value="UniProtKB-KW"/>
</dbReference>
<evidence type="ECO:0000256" key="3">
    <source>
        <dbReference type="ARBA" id="ARBA00022679"/>
    </source>
</evidence>
<dbReference type="InterPro" id="IPR000742">
    <property type="entry name" value="EGF"/>
</dbReference>
<dbReference type="PANTHER" id="PTHR27005">
    <property type="entry name" value="WALL-ASSOCIATED RECEPTOR KINASE-LIKE 21"/>
    <property type="match status" value="1"/>
</dbReference>
<dbReference type="GO" id="GO:0007166">
    <property type="term" value="P:cell surface receptor signaling pathway"/>
    <property type="evidence" value="ECO:0007669"/>
    <property type="project" value="InterPro"/>
</dbReference>
<evidence type="ECO:0000256" key="1">
    <source>
        <dbReference type="ARBA" id="ARBA00022527"/>
    </source>
</evidence>
<evidence type="ECO:0000256" key="8">
    <source>
        <dbReference type="ARBA" id="ARBA00023157"/>
    </source>
</evidence>
<name>A0A8K0MMM3_9ROSA</name>
<accession>A0A8K0MMM3</accession>
<keyword evidence="5" id="KW-0677">Repeat</keyword>
<protein>
    <submittedName>
        <fullName evidence="14">Uncharacterized protein</fullName>
    </submittedName>
</protein>
<dbReference type="InterPro" id="IPR013032">
    <property type="entry name" value="EGF-like_CS"/>
</dbReference>
<dbReference type="CDD" id="cd00054">
    <property type="entry name" value="EGF_CA"/>
    <property type="match status" value="1"/>
</dbReference>
<keyword evidence="2 10" id="KW-0245">EGF-like domain</keyword>
<dbReference type="EMBL" id="VOIH02000003">
    <property type="protein sequence ID" value="KAF3451010.1"/>
    <property type="molecule type" value="Genomic_DNA"/>
</dbReference>
<gene>
    <name evidence="14" type="ORF">FNV43_RR07099</name>
</gene>
<dbReference type="Pfam" id="PF00069">
    <property type="entry name" value="Pkinase"/>
    <property type="match status" value="2"/>
</dbReference>
<comment type="caution">
    <text evidence="14">The sequence shown here is derived from an EMBL/GenBank/DDBJ whole genome shotgun (WGS) entry which is preliminary data.</text>
</comment>
<dbReference type="SUPFAM" id="SSF56112">
    <property type="entry name" value="Protein kinase-like (PK-like)"/>
    <property type="match status" value="1"/>
</dbReference>
<evidence type="ECO:0000256" key="6">
    <source>
        <dbReference type="ARBA" id="ARBA00022741"/>
    </source>
</evidence>
<keyword evidence="7" id="KW-0067">ATP-binding</keyword>
<dbReference type="Gene3D" id="3.30.200.20">
    <property type="entry name" value="Phosphorylase Kinase, domain 1"/>
    <property type="match status" value="1"/>
</dbReference>
<proteinExistence type="predicted"/>
<keyword evidence="1" id="KW-0723">Serine/threonine-protein kinase</keyword>
<dbReference type="Pfam" id="PF07645">
    <property type="entry name" value="EGF_CA"/>
    <property type="match status" value="1"/>
</dbReference>
<keyword evidence="3" id="KW-0808">Transferase</keyword>
<dbReference type="InterPro" id="IPR045274">
    <property type="entry name" value="WAK-like"/>
</dbReference>
<keyword evidence="8" id="KW-1015">Disulfide bond</keyword>
<feature type="domain" description="Protein kinase" evidence="12">
    <location>
        <begin position="197"/>
        <end position="536"/>
    </location>
</feature>
<evidence type="ECO:0000313" key="14">
    <source>
        <dbReference type="EMBL" id="KAF3451010.1"/>
    </source>
</evidence>
<evidence type="ECO:0000256" key="4">
    <source>
        <dbReference type="ARBA" id="ARBA00022729"/>
    </source>
</evidence>
<dbReference type="PROSITE" id="PS50026">
    <property type="entry name" value="EGF_3"/>
    <property type="match status" value="1"/>
</dbReference>
<organism evidence="14 15">
    <name type="scientific">Rhamnella rubrinervis</name>
    <dbReference type="NCBI Taxonomy" id="2594499"/>
    <lineage>
        <taxon>Eukaryota</taxon>
        <taxon>Viridiplantae</taxon>
        <taxon>Streptophyta</taxon>
        <taxon>Embryophyta</taxon>
        <taxon>Tracheophyta</taxon>
        <taxon>Spermatophyta</taxon>
        <taxon>Magnoliopsida</taxon>
        <taxon>eudicotyledons</taxon>
        <taxon>Gunneridae</taxon>
        <taxon>Pentapetalae</taxon>
        <taxon>rosids</taxon>
        <taxon>fabids</taxon>
        <taxon>Rosales</taxon>
        <taxon>Rhamnaceae</taxon>
        <taxon>rhamnoid group</taxon>
        <taxon>Rhamneae</taxon>
        <taxon>Rhamnella</taxon>
    </lineage>
</organism>
<dbReference type="Pfam" id="PF12661">
    <property type="entry name" value="hEGF"/>
    <property type="match status" value="1"/>
</dbReference>
<dbReference type="SUPFAM" id="SSF57184">
    <property type="entry name" value="Growth factor receptor domain"/>
    <property type="match status" value="1"/>
</dbReference>